<dbReference type="Gene3D" id="1.10.150.20">
    <property type="entry name" value="5' to 3' exonuclease, C-terminal subdomain"/>
    <property type="match status" value="1"/>
</dbReference>
<dbReference type="RefSeq" id="WP_137327704.1">
    <property type="nucleotide sequence ID" value="NZ_CP040058.1"/>
</dbReference>
<sequence length="87" mass="10068">MGELRKLPNIGEKLEEQLNEAGIYTKEQLIETGSREAWLKIRAFDESACLHRLWGIEAAIEGVKKKDLSQDVRQELKEFFNGIKNEH</sequence>
<dbReference type="EMBL" id="CP040058">
    <property type="protein sequence ID" value="QCP34124.1"/>
    <property type="molecule type" value="Genomic_DNA"/>
</dbReference>
<accession>A0A4P8IEG9</accession>
<proteinExistence type="predicted"/>
<dbReference type="Proteomes" id="UP000298653">
    <property type="component" value="Chromosome"/>
</dbReference>
<reference evidence="2 3" key="1">
    <citation type="submission" date="2019-05" db="EMBL/GenBank/DDBJ databases">
        <title>Complete genome sequencing of Anaerostipes rhamnosivorans.</title>
        <authorList>
            <person name="Bui T.P.N."/>
            <person name="de Vos W.M."/>
        </authorList>
    </citation>
    <scope>NUCLEOTIDE SEQUENCE [LARGE SCALE GENOMIC DNA]</scope>
    <source>
        <strain evidence="2 3">1y2</strain>
    </source>
</reference>
<dbReference type="AlphaFoldDB" id="A0A4P8IEG9"/>
<dbReference type="KEGG" id="arf:AR1Y2_0670"/>
<gene>
    <name evidence="2" type="ORF">AR1Y2_0670</name>
</gene>
<feature type="domain" description="TfoX C-terminal" evidence="1">
    <location>
        <begin position="3"/>
        <end position="79"/>
    </location>
</feature>
<organism evidence="2 3">
    <name type="scientific">Anaerostipes rhamnosivorans</name>
    <dbReference type="NCBI Taxonomy" id="1229621"/>
    <lineage>
        <taxon>Bacteria</taxon>
        <taxon>Bacillati</taxon>
        <taxon>Bacillota</taxon>
        <taxon>Clostridia</taxon>
        <taxon>Lachnospirales</taxon>
        <taxon>Lachnospiraceae</taxon>
        <taxon>Anaerostipes</taxon>
    </lineage>
</organism>
<dbReference type="Pfam" id="PF04994">
    <property type="entry name" value="TfoX_C"/>
    <property type="match status" value="1"/>
</dbReference>
<evidence type="ECO:0000259" key="1">
    <source>
        <dbReference type="Pfam" id="PF04994"/>
    </source>
</evidence>
<dbReference type="PANTHER" id="PTHR36121">
    <property type="entry name" value="PROTEIN SXY"/>
    <property type="match status" value="1"/>
</dbReference>
<dbReference type="PANTHER" id="PTHR36121:SF1">
    <property type="entry name" value="PROTEIN SXY"/>
    <property type="match status" value="1"/>
</dbReference>
<name>A0A4P8IEG9_9FIRM</name>
<evidence type="ECO:0000313" key="2">
    <source>
        <dbReference type="EMBL" id="QCP34124.1"/>
    </source>
</evidence>
<dbReference type="OrthoDB" id="9796798at2"/>
<dbReference type="InterPro" id="IPR007077">
    <property type="entry name" value="TfoX_C"/>
</dbReference>
<protein>
    <recommendedName>
        <fullName evidence="1">TfoX C-terminal domain-containing protein</fullName>
    </recommendedName>
</protein>
<dbReference type="InterPro" id="IPR047525">
    <property type="entry name" value="TfoX-like"/>
</dbReference>
<evidence type="ECO:0000313" key="3">
    <source>
        <dbReference type="Proteomes" id="UP000298653"/>
    </source>
</evidence>
<keyword evidence="3" id="KW-1185">Reference proteome</keyword>